<protein>
    <recommendedName>
        <fullName evidence="3">HK97 gp10 family phage protein</fullName>
    </recommendedName>
</protein>
<comment type="caution">
    <text evidence="2">The sequence shown here is derived from an EMBL/GenBank/DDBJ whole genome shotgun (WGS) entry which is preliminary data.</text>
</comment>
<reference evidence="2" key="1">
    <citation type="submission" date="2019-08" db="EMBL/GenBank/DDBJ databases">
        <authorList>
            <person name="Kucharzyk K."/>
            <person name="Murdoch R.W."/>
            <person name="Higgins S."/>
            <person name="Loffler F."/>
        </authorList>
    </citation>
    <scope>NUCLEOTIDE SEQUENCE</scope>
</reference>
<evidence type="ECO:0008006" key="3">
    <source>
        <dbReference type="Google" id="ProtNLM"/>
    </source>
</evidence>
<feature type="region of interest" description="Disordered" evidence="1">
    <location>
        <begin position="52"/>
        <end position="82"/>
    </location>
</feature>
<dbReference type="NCBIfam" id="TIGR01725">
    <property type="entry name" value="phge_HK97_gp10"/>
    <property type="match status" value="1"/>
</dbReference>
<organism evidence="2">
    <name type="scientific">bioreactor metagenome</name>
    <dbReference type="NCBI Taxonomy" id="1076179"/>
    <lineage>
        <taxon>unclassified sequences</taxon>
        <taxon>metagenomes</taxon>
        <taxon>ecological metagenomes</taxon>
    </lineage>
</organism>
<dbReference type="InterPro" id="IPR010064">
    <property type="entry name" value="HK97-gp10_tail"/>
</dbReference>
<gene>
    <name evidence="2" type="ORF">SDC9_111432</name>
</gene>
<dbReference type="Pfam" id="PF04883">
    <property type="entry name" value="HK97-gp10_like"/>
    <property type="match status" value="1"/>
</dbReference>
<evidence type="ECO:0000313" key="2">
    <source>
        <dbReference type="EMBL" id="MPM64545.1"/>
    </source>
</evidence>
<name>A0A645BGP1_9ZZZZ</name>
<dbReference type="EMBL" id="VSSQ01020012">
    <property type="protein sequence ID" value="MPM64545.1"/>
    <property type="molecule type" value="Genomic_DNA"/>
</dbReference>
<dbReference type="AlphaFoldDB" id="A0A645BGP1"/>
<evidence type="ECO:0000256" key="1">
    <source>
        <dbReference type="SAM" id="MobiDB-lite"/>
    </source>
</evidence>
<sequence length="144" mass="15708">MARMEMKMPEDFLLKVSRLNEKTDEILPRVLEAGGQVVLERVKSNLSAVVGKGTKIPSRSTGELESALGLSPAKPKRDGSGWNIKVGFAEPRPGGGSNAKIANILEYGKHGQPPKPFLKPAKTQSRKACIETMKSKLDEEVRKI</sequence>
<accession>A0A645BGP1</accession>
<proteinExistence type="predicted"/>